<dbReference type="Proteomes" id="UP000660861">
    <property type="component" value="Unassembled WGS sequence"/>
</dbReference>
<comment type="caution">
    <text evidence="1">The sequence shown here is derived from an EMBL/GenBank/DDBJ whole genome shotgun (WGS) entry which is preliminary data.</text>
</comment>
<dbReference type="Pfam" id="PF13306">
    <property type="entry name" value="LRR_5"/>
    <property type="match status" value="2"/>
</dbReference>
<gene>
    <name evidence="1" type="ORF">H8709_03995</name>
</gene>
<dbReference type="RefSeq" id="WP_262397087.1">
    <property type="nucleotide sequence ID" value="NZ_JACRTC010000002.1"/>
</dbReference>
<evidence type="ECO:0000313" key="1">
    <source>
        <dbReference type="EMBL" id="MBC8569986.1"/>
    </source>
</evidence>
<reference evidence="1" key="1">
    <citation type="submission" date="2020-08" db="EMBL/GenBank/DDBJ databases">
        <title>Genome public.</title>
        <authorList>
            <person name="Liu C."/>
            <person name="Sun Q."/>
        </authorList>
    </citation>
    <scope>NUCLEOTIDE SEQUENCE</scope>
    <source>
        <strain evidence="1">NSJ-54</strain>
    </source>
</reference>
<dbReference type="SUPFAM" id="SSF52058">
    <property type="entry name" value="L domain-like"/>
    <property type="match status" value="1"/>
</dbReference>
<dbReference type="Gene3D" id="3.80.10.10">
    <property type="entry name" value="Ribonuclease Inhibitor"/>
    <property type="match status" value="1"/>
</dbReference>
<name>A0A926IA95_9FIRM</name>
<accession>A0A926IA95</accession>
<keyword evidence="2" id="KW-1185">Reference proteome</keyword>
<dbReference type="PANTHER" id="PTHR45661:SF3">
    <property type="entry name" value="IG-LIKE DOMAIN-CONTAINING PROTEIN"/>
    <property type="match status" value="1"/>
</dbReference>
<dbReference type="AlphaFoldDB" id="A0A926IA95"/>
<dbReference type="EMBL" id="JACRTC010000002">
    <property type="protein sequence ID" value="MBC8569986.1"/>
    <property type="molecule type" value="Genomic_DNA"/>
</dbReference>
<dbReference type="PANTHER" id="PTHR45661">
    <property type="entry name" value="SURFACE ANTIGEN"/>
    <property type="match status" value="1"/>
</dbReference>
<sequence length="207" mass="22916">MSEYTYTVDVIGDDALADSVIMKTVTEVIDQHINTISEYAFYGCAALQTVIGTNVTSIRSDCFTGCTALETVSFPVLKVMDGYFRNCTALKNVDLPQLKDIRRQYAFEKCTALEKIDLPVCTHIGVGTSYACCAFRSCSSLSVAILRSTTMCELDDTSVFSDTPISKGTGYIYVPKALIESYQAHEKWSVYANQFRAIEDYPEICGQ</sequence>
<protein>
    <submittedName>
        <fullName evidence="1">Leucine-rich repeat domain-containing protein</fullName>
    </submittedName>
</protein>
<organism evidence="1 2">
    <name type="scientific">Zongyangia hominis</name>
    <dbReference type="NCBI Taxonomy" id="2763677"/>
    <lineage>
        <taxon>Bacteria</taxon>
        <taxon>Bacillati</taxon>
        <taxon>Bacillota</taxon>
        <taxon>Clostridia</taxon>
        <taxon>Eubacteriales</taxon>
        <taxon>Oscillospiraceae</taxon>
        <taxon>Zongyangia</taxon>
    </lineage>
</organism>
<dbReference type="InterPro" id="IPR032675">
    <property type="entry name" value="LRR_dom_sf"/>
</dbReference>
<dbReference type="InterPro" id="IPR026906">
    <property type="entry name" value="LRR_5"/>
</dbReference>
<proteinExistence type="predicted"/>
<evidence type="ECO:0000313" key="2">
    <source>
        <dbReference type="Proteomes" id="UP000660861"/>
    </source>
</evidence>
<dbReference type="InterPro" id="IPR053139">
    <property type="entry name" value="Surface_bspA-like"/>
</dbReference>